<dbReference type="Proteomes" id="UP001357223">
    <property type="component" value="Chromosome"/>
</dbReference>
<protein>
    <submittedName>
        <fullName evidence="2">Uncharacterized protein</fullName>
    </submittedName>
</protein>
<accession>A0ABZ2CKD2</accession>
<gene>
    <name evidence="2" type="ORF">R4Z09_15480</name>
</gene>
<evidence type="ECO:0000256" key="1">
    <source>
        <dbReference type="SAM" id="Coils"/>
    </source>
</evidence>
<feature type="coiled-coil region" evidence="1">
    <location>
        <begin position="265"/>
        <end position="292"/>
    </location>
</feature>
<proteinExistence type="predicted"/>
<keyword evidence="3" id="KW-1185">Reference proteome</keyword>
<reference evidence="2 3" key="1">
    <citation type="submission" date="2023-10" db="EMBL/GenBank/DDBJ databases">
        <title>Niallia locisalis sp.nov. isolated from a salt pond sample.</title>
        <authorList>
            <person name="Li X.-J."/>
            <person name="Dong L."/>
        </authorList>
    </citation>
    <scope>NUCLEOTIDE SEQUENCE [LARGE SCALE GENOMIC DNA]</scope>
    <source>
        <strain evidence="2 3">DSM 29761</strain>
    </source>
</reference>
<evidence type="ECO:0000313" key="3">
    <source>
        <dbReference type="Proteomes" id="UP001357223"/>
    </source>
</evidence>
<name>A0ABZ2CKD2_9BACI</name>
<dbReference type="RefSeq" id="WP_338453142.1">
    <property type="nucleotide sequence ID" value="NZ_CP137640.1"/>
</dbReference>
<keyword evidence="1" id="KW-0175">Coiled coil</keyword>
<evidence type="ECO:0000313" key="2">
    <source>
        <dbReference type="EMBL" id="WVX84269.1"/>
    </source>
</evidence>
<dbReference type="EMBL" id="CP137640">
    <property type="protein sequence ID" value="WVX84269.1"/>
    <property type="molecule type" value="Genomic_DNA"/>
</dbReference>
<sequence length="360" mass="43680">MEMNKVLTDLHKKRFEWAFQAKKEFLDQFVRLDVEKIDRLHRQQEDSFCTDVKLLPFQSLTNCFKVAEGDRKQEHVESEKELKMLEHFISEKKAQMEQKLNFFHMKNREFSSKIKNYTDFLHDIESIIQEMEHTDKESIVKNYVKYDVKQKKASILNGHAEQLQISIKNKIENQLTEIRERADRLDLLQDSLLRLPKQDPIPKIQQKIDSYWFTSRYDKSFNQLLLNGTKWVEQIYQSFKVILMPLINEALMLRNQLLYEVESLNRMKEENIAKLQMDLTKIEIERDYLRKEQVKMNEMWEKDLQHANQLQGYFMKHWLLYKEELQRQFLSENPEERWAAFQYLKLLQQDGENIIESMNI</sequence>
<organism evidence="2 3">
    <name type="scientific">Niallia oryzisoli</name>
    <dbReference type="NCBI Taxonomy" id="1737571"/>
    <lineage>
        <taxon>Bacteria</taxon>
        <taxon>Bacillati</taxon>
        <taxon>Bacillota</taxon>
        <taxon>Bacilli</taxon>
        <taxon>Bacillales</taxon>
        <taxon>Bacillaceae</taxon>
        <taxon>Niallia</taxon>
    </lineage>
</organism>